<evidence type="ECO:0000313" key="22">
    <source>
        <dbReference type="Proteomes" id="UP001245370"/>
    </source>
</evidence>
<comment type="similarity">
    <text evidence="5 14 16">Belongs to the RNase HII family.</text>
</comment>
<comment type="cofactor">
    <cofactor evidence="14 15">
        <name>Mn(2+)</name>
        <dbReference type="ChEBI" id="CHEBI:29035"/>
    </cofactor>
    <cofactor evidence="14 15">
        <name>Mg(2+)</name>
        <dbReference type="ChEBI" id="CHEBI:18420"/>
    </cofactor>
    <text evidence="14 15">Manganese or magnesium. Binds 1 divalent metal ion per monomer in the absence of substrate. May bind a second metal ion after substrate binding.</text>
</comment>
<evidence type="ECO:0000256" key="9">
    <source>
        <dbReference type="ARBA" id="ARBA00022722"/>
    </source>
</evidence>
<dbReference type="CDD" id="cd07182">
    <property type="entry name" value="RNase_HII_bacteria_HII_like"/>
    <property type="match status" value="1"/>
</dbReference>
<sequence length="251" mass="26709">MPPRREPNPSRTSIEPQPAARPRGRPPKVKVPVADAWIGLDFTRERGLYAQGHAPIAGADEVGRGPLAGPVVAAAVVLDPERVPQGLDDSKRLTRAKREALYLEICATAEVAVAMAPPERIDRDNIRQATLWALAQAVRGLPCRPAFLLVDGNDPPKVPCAVEAVIGGDRLIASIAAASIVAKVVRDRLMASLGAAFPAYGFERHMGYATAEHSTALVTHGPCLHHRRSFAPVREQQLGLFGGGPVSDAAE</sequence>
<evidence type="ECO:0000313" key="21">
    <source>
        <dbReference type="Proteomes" id="UP001144397"/>
    </source>
</evidence>
<dbReference type="InterPro" id="IPR024567">
    <property type="entry name" value="RNase_HII/HIII_dom"/>
</dbReference>
<dbReference type="SUPFAM" id="SSF53098">
    <property type="entry name" value="Ribonuclease H-like"/>
    <property type="match status" value="1"/>
</dbReference>
<dbReference type="RefSeq" id="WP_281807944.1">
    <property type="nucleotide sequence ID" value="NZ_BSDO01000003.1"/>
</dbReference>
<dbReference type="GO" id="GO:0003723">
    <property type="term" value="F:RNA binding"/>
    <property type="evidence" value="ECO:0007669"/>
    <property type="project" value="UniProtKB-UniRule"/>
</dbReference>
<evidence type="ECO:0000256" key="1">
    <source>
        <dbReference type="ARBA" id="ARBA00000077"/>
    </source>
</evidence>
<dbReference type="PROSITE" id="PS51975">
    <property type="entry name" value="RNASE_H_2"/>
    <property type="match status" value="1"/>
</dbReference>
<gene>
    <name evidence="14 19" type="primary">rnhB</name>
    <name evidence="20" type="ORF">GGQ86_002808</name>
    <name evidence="19" type="ORF">XFLAVUS301_27260</name>
</gene>
<evidence type="ECO:0000256" key="7">
    <source>
        <dbReference type="ARBA" id="ARBA00019179"/>
    </source>
</evidence>
<comment type="cofactor">
    <cofactor evidence="2">
        <name>Mg(2+)</name>
        <dbReference type="ChEBI" id="CHEBI:18420"/>
    </cofactor>
</comment>
<dbReference type="InterPro" id="IPR001352">
    <property type="entry name" value="RNase_HII/HIII"/>
</dbReference>
<dbReference type="GO" id="GO:0005737">
    <property type="term" value="C:cytoplasm"/>
    <property type="evidence" value="ECO:0007669"/>
    <property type="project" value="UniProtKB-SubCell"/>
</dbReference>
<comment type="caution">
    <text evidence="19">The sequence shown here is derived from an EMBL/GenBank/DDBJ whole genome shotgun (WGS) entry which is preliminary data.</text>
</comment>
<dbReference type="InterPro" id="IPR022898">
    <property type="entry name" value="RNase_HII"/>
</dbReference>
<dbReference type="InterPro" id="IPR012337">
    <property type="entry name" value="RNaseH-like_sf"/>
</dbReference>
<feature type="region of interest" description="Disordered" evidence="17">
    <location>
        <begin position="1"/>
        <end position="28"/>
    </location>
</feature>
<evidence type="ECO:0000313" key="20">
    <source>
        <dbReference type="EMBL" id="MDR6334332.1"/>
    </source>
</evidence>
<reference evidence="20 22" key="2">
    <citation type="submission" date="2023-07" db="EMBL/GenBank/DDBJ databases">
        <title>Genomic Encyclopedia of Type Strains, Phase IV (KMG-IV): sequencing the most valuable type-strain genomes for metagenomic binning, comparative biology and taxonomic classification.</title>
        <authorList>
            <person name="Goeker M."/>
        </authorList>
    </citation>
    <scope>NUCLEOTIDE SEQUENCE [LARGE SCALE GENOMIC DNA]</scope>
    <source>
        <strain evidence="20 22">DSM 338</strain>
    </source>
</reference>
<dbReference type="EMBL" id="JAVDPY010000004">
    <property type="protein sequence ID" value="MDR6334332.1"/>
    <property type="molecule type" value="Genomic_DNA"/>
</dbReference>
<dbReference type="AlphaFoldDB" id="A0A9W6CND5"/>
<dbReference type="Pfam" id="PF01351">
    <property type="entry name" value="RNase_HII"/>
    <property type="match status" value="1"/>
</dbReference>
<comment type="function">
    <text evidence="3 14 16">Endonuclease that specifically degrades the RNA of RNA-DNA hybrids.</text>
</comment>
<dbReference type="GO" id="GO:0032299">
    <property type="term" value="C:ribonuclease H2 complex"/>
    <property type="evidence" value="ECO:0007669"/>
    <property type="project" value="TreeGrafter"/>
</dbReference>
<dbReference type="GO" id="GO:0030145">
    <property type="term" value="F:manganese ion binding"/>
    <property type="evidence" value="ECO:0007669"/>
    <property type="project" value="UniProtKB-UniRule"/>
</dbReference>
<dbReference type="EC" id="3.1.26.4" evidence="6 14"/>
<evidence type="ECO:0000313" key="19">
    <source>
        <dbReference type="EMBL" id="GLI23052.1"/>
    </source>
</evidence>
<keyword evidence="10 14" id="KW-0479">Metal-binding</keyword>
<reference evidence="19" key="1">
    <citation type="submission" date="2022-12" db="EMBL/GenBank/DDBJ databases">
        <title>Reference genome sequencing for broad-spectrum identification of bacterial and archaeal isolates by mass spectrometry.</title>
        <authorList>
            <person name="Sekiguchi Y."/>
            <person name="Tourlousse D.M."/>
        </authorList>
    </citation>
    <scope>NUCLEOTIDE SEQUENCE</scope>
    <source>
        <strain evidence="19">301</strain>
    </source>
</reference>
<dbReference type="GO" id="GO:0043137">
    <property type="term" value="P:DNA replication, removal of RNA primer"/>
    <property type="evidence" value="ECO:0007669"/>
    <property type="project" value="TreeGrafter"/>
</dbReference>
<dbReference type="InterPro" id="IPR036397">
    <property type="entry name" value="RNaseH_sf"/>
</dbReference>
<evidence type="ECO:0000256" key="5">
    <source>
        <dbReference type="ARBA" id="ARBA00007383"/>
    </source>
</evidence>
<proteinExistence type="inferred from homology"/>
<keyword evidence="8 14" id="KW-0963">Cytoplasm</keyword>
<comment type="subcellular location">
    <subcellularLocation>
        <location evidence="4 14">Cytoplasm</location>
    </subcellularLocation>
</comment>
<evidence type="ECO:0000256" key="8">
    <source>
        <dbReference type="ARBA" id="ARBA00022490"/>
    </source>
</evidence>
<dbReference type="GO" id="GO:0004523">
    <property type="term" value="F:RNA-DNA hybrid ribonuclease activity"/>
    <property type="evidence" value="ECO:0007669"/>
    <property type="project" value="UniProtKB-UniRule"/>
</dbReference>
<evidence type="ECO:0000256" key="16">
    <source>
        <dbReference type="RuleBase" id="RU003515"/>
    </source>
</evidence>
<feature type="binding site" evidence="14 15">
    <location>
        <position position="60"/>
    </location>
    <ligand>
        <name>a divalent metal cation</name>
        <dbReference type="ChEBI" id="CHEBI:60240"/>
    </ligand>
</feature>
<dbReference type="Proteomes" id="UP001144397">
    <property type="component" value="Unassembled WGS sequence"/>
</dbReference>
<evidence type="ECO:0000256" key="15">
    <source>
        <dbReference type="PROSITE-ProRule" id="PRU01319"/>
    </source>
</evidence>
<dbReference type="Proteomes" id="UP001245370">
    <property type="component" value="Unassembled WGS sequence"/>
</dbReference>
<protein>
    <recommendedName>
        <fullName evidence="7 14">Ribonuclease HII</fullName>
        <shortName evidence="14">RNase HII</shortName>
        <ecNumber evidence="6 14">3.1.26.4</ecNumber>
    </recommendedName>
</protein>
<feature type="domain" description="RNase H type-2" evidence="18">
    <location>
        <begin position="54"/>
        <end position="242"/>
    </location>
</feature>
<accession>A0A9W6CND5</accession>
<feature type="binding site" evidence="14 15">
    <location>
        <position position="151"/>
    </location>
    <ligand>
        <name>a divalent metal cation</name>
        <dbReference type="ChEBI" id="CHEBI:60240"/>
    </ligand>
</feature>
<dbReference type="Gene3D" id="3.30.420.10">
    <property type="entry name" value="Ribonuclease H-like superfamily/Ribonuclease H"/>
    <property type="match status" value="1"/>
</dbReference>
<evidence type="ECO:0000256" key="2">
    <source>
        <dbReference type="ARBA" id="ARBA00001946"/>
    </source>
</evidence>
<evidence type="ECO:0000259" key="18">
    <source>
        <dbReference type="PROSITE" id="PS51975"/>
    </source>
</evidence>
<keyword evidence="13 14" id="KW-0464">Manganese</keyword>
<evidence type="ECO:0000256" key="10">
    <source>
        <dbReference type="ARBA" id="ARBA00022723"/>
    </source>
</evidence>
<evidence type="ECO:0000256" key="11">
    <source>
        <dbReference type="ARBA" id="ARBA00022759"/>
    </source>
</evidence>
<evidence type="ECO:0000256" key="6">
    <source>
        <dbReference type="ARBA" id="ARBA00012180"/>
    </source>
</evidence>
<name>A0A9W6CND5_XANFL</name>
<keyword evidence="11 14" id="KW-0255">Endonuclease</keyword>
<comment type="catalytic activity">
    <reaction evidence="1 14 15 16">
        <text>Endonucleolytic cleavage to 5'-phosphomonoester.</text>
        <dbReference type="EC" id="3.1.26.4"/>
    </reaction>
</comment>
<feature type="binding site" evidence="14 15">
    <location>
        <position position="61"/>
    </location>
    <ligand>
        <name>a divalent metal cation</name>
        <dbReference type="ChEBI" id="CHEBI:60240"/>
    </ligand>
</feature>
<evidence type="ECO:0000256" key="12">
    <source>
        <dbReference type="ARBA" id="ARBA00022801"/>
    </source>
</evidence>
<dbReference type="GO" id="GO:0006298">
    <property type="term" value="P:mismatch repair"/>
    <property type="evidence" value="ECO:0007669"/>
    <property type="project" value="TreeGrafter"/>
</dbReference>
<dbReference type="HAMAP" id="MF_00052_B">
    <property type="entry name" value="RNase_HII_B"/>
    <property type="match status" value="1"/>
</dbReference>
<dbReference type="PANTHER" id="PTHR10954">
    <property type="entry name" value="RIBONUCLEASE H2 SUBUNIT A"/>
    <property type="match status" value="1"/>
</dbReference>
<dbReference type="EMBL" id="BSDO01000003">
    <property type="protein sequence ID" value="GLI23052.1"/>
    <property type="molecule type" value="Genomic_DNA"/>
</dbReference>
<evidence type="ECO:0000256" key="17">
    <source>
        <dbReference type="SAM" id="MobiDB-lite"/>
    </source>
</evidence>
<dbReference type="GeneID" id="95763507"/>
<keyword evidence="22" id="KW-1185">Reference proteome</keyword>
<keyword evidence="9 14" id="KW-0540">Nuclease</keyword>
<evidence type="ECO:0000256" key="13">
    <source>
        <dbReference type="ARBA" id="ARBA00023211"/>
    </source>
</evidence>
<evidence type="ECO:0000256" key="3">
    <source>
        <dbReference type="ARBA" id="ARBA00004065"/>
    </source>
</evidence>
<keyword evidence="12 14" id="KW-0378">Hydrolase</keyword>
<evidence type="ECO:0000256" key="14">
    <source>
        <dbReference type="HAMAP-Rule" id="MF_00052"/>
    </source>
</evidence>
<organism evidence="19 21">
    <name type="scientific">Xanthobacter flavus</name>
    <dbReference type="NCBI Taxonomy" id="281"/>
    <lineage>
        <taxon>Bacteria</taxon>
        <taxon>Pseudomonadati</taxon>
        <taxon>Pseudomonadota</taxon>
        <taxon>Alphaproteobacteria</taxon>
        <taxon>Hyphomicrobiales</taxon>
        <taxon>Xanthobacteraceae</taxon>
        <taxon>Xanthobacter</taxon>
    </lineage>
</organism>
<dbReference type="PANTHER" id="PTHR10954:SF18">
    <property type="entry name" value="RIBONUCLEASE HII"/>
    <property type="match status" value="1"/>
</dbReference>
<dbReference type="NCBIfam" id="NF000595">
    <property type="entry name" value="PRK00015.1-3"/>
    <property type="match status" value="1"/>
</dbReference>
<evidence type="ECO:0000256" key="4">
    <source>
        <dbReference type="ARBA" id="ARBA00004496"/>
    </source>
</evidence>